<organism evidence="2 3">
    <name type="scientific">Dreissena polymorpha</name>
    <name type="common">Zebra mussel</name>
    <name type="synonym">Mytilus polymorpha</name>
    <dbReference type="NCBI Taxonomy" id="45954"/>
    <lineage>
        <taxon>Eukaryota</taxon>
        <taxon>Metazoa</taxon>
        <taxon>Spiralia</taxon>
        <taxon>Lophotrochozoa</taxon>
        <taxon>Mollusca</taxon>
        <taxon>Bivalvia</taxon>
        <taxon>Autobranchia</taxon>
        <taxon>Heteroconchia</taxon>
        <taxon>Euheterodonta</taxon>
        <taxon>Imparidentia</taxon>
        <taxon>Neoheterodontei</taxon>
        <taxon>Myida</taxon>
        <taxon>Dreissenoidea</taxon>
        <taxon>Dreissenidae</taxon>
        <taxon>Dreissena</taxon>
    </lineage>
</organism>
<evidence type="ECO:0000256" key="1">
    <source>
        <dbReference type="SAM" id="MobiDB-lite"/>
    </source>
</evidence>
<feature type="region of interest" description="Disordered" evidence="1">
    <location>
        <begin position="1"/>
        <end position="29"/>
    </location>
</feature>
<evidence type="ECO:0000313" key="3">
    <source>
        <dbReference type="Proteomes" id="UP000828390"/>
    </source>
</evidence>
<protein>
    <submittedName>
        <fullName evidence="2">Uncharacterized protein</fullName>
    </submittedName>
</protein>
<keyword evidence="3" id="KW-1185">Reference proteome</keyword>
<reference evidence="2" key="1">
    <citation type="journal article" date="2019" name="bioRxiv">
        <title>The Genome of the Zebra Mussel, Dreissena polymorpha: A Resource for Invasive Species Research.</title>
        <authorList>
            <person name="McCartney M.A."/>
            <person name="Auch B."/>
            <person name="Kono T."/>
            <person name="Mallez S."/>
            <person name="Zhang Y."/>
            <person name="Obille A."/>
            <person name="Becker A."/>
            <person name="Abrahante J.E."/>
            <person name="Garbe J."/>
            <person name="Badalamenti J.P."/>
            <person name="Herman A."/>
            <person name="Mangelson H."/>
            <person name="Liachko I."/>
            <person name="Sullivan S."/>
            <person name="Sone E.D."/>
            <person name="Koren S."/>
            <person name="Silverstein K.A.T."/>
            <person name="Beckman K.B."/>
            <person name="Gohl D.M."/>
        </authorList>
    </citation>
    <scope>NUCLEOTIDE SEQUENCE</scope>
    <source>
        <strain evidence="2">Duluth1</strain>
        <tissue evidence="2">Whole animal</tissue>
    </source>
</reference>
<dbReference type="EMBL" id="JAIWYP010000005">
    <property type="protein sequence ID" value="KAH3824019.1"/>
    <property type="molecule type" value="Genomic_DNA"/>
</dbReference>
<comment type="caution">
    <text evidence="2">The sequence shown here is derived from an EMBL/GenBank/DDBJ whole genome shotgun (WGS) entry which is preliminary data.</text>
</comment>
<dbReference type="Proteomes" id="UP000828390">
    <property type="component" value="Unassembled WGS sequence"/>
</dbReference>
<accession>A0A9D4GV36</accession>
<proteinExistence type="predicted"/>
<name>A0A9D4GV36_DREPO</name>
<sequence>MERHWSRSQHQLPFSDKGDQHVRKRTRSKQSINKYPYWVNATSDCSKECRWRRWHSGCPQNQVAAL</sequence>
<dbReference type="AlphaFoldDB" id="A0A9D4GV36"/>
<reference evidence="2" key="2">
    <citation type="submission" date="2020-11" db="EMBL/GenBank/DDBJ databases">
        <authorList>
            <person name="McCartney M.A."/>
            <person name="Auch B."/>
            <person name="Kono T."/>
            <person name="Mallez S."/>
            <person name="Becker A."/>
            <person name="Gohl D.M."/>
            <person name="Silverstein K.A.T."/>
            <person name="Koren S."/>
            <person name="Bechman K.B."/>
            <person name="Herman A."/>
            <person name="Abrahante J.E."/>
            <person name="Garbe J."/>
        </authorList>
    </citation>
    <scope>NUCLEOTIDE SEQUENCE</scope>
    <source>
        <strain evidence="2">Duluth1</strain>
        <tissue evidence="2">Whole animal</tissue>
    </source>
</reference>
<evidence type="ECO:0000313" key="2">
    <source>
        <dbReference type="EMBL" id="KAH3824019.1"/>
    </source>
</evidence>
<gene>
    <name evidence="2" type="ORF">DPMN_125847</name>
</gene>